<proteinExistence type="inferred from homology"/>
<evidence type="ECO:0000259" key="4">
    <source>
        <dbReference type="PROSITE" id="PS01031"/>
    </source>
</evidence>
<comment type="caution">
    <text evidence="5">The sequence shown here is derived from an EMBL/GenBank/DDBJ whole genome shotgun (WGS) entry which is preliminary data.</text>
</comment>
<dbReference type="CDD" id="cd06464">
    <property type="entry name" value="ACD_sHsps-like"/>
    <property type="match status" value="1"/>
</dbReference>
<evidence type="ECO:0000256" key="3">
    <source>
        <dbReference type="RuleBase" id="RU003616"/>
    </source>
</evidence>
<feature type="domain" description="SHSP" evidence="4">
    <location>
        <begin position="17"/>
        <end position="120"/>
    </location>
</feature>
<dbReference type="EMBL" id="QKNY01000006">
    <property type="protein sequence ID" value="RJX44004.1"/>
    <property type="molecule type" value="Genomic_DNA"/>
</dbReference>
<reference evidence="5 6" key="1">
    <citation type="submission" date="2018-06" db="EMBL/GenBank/DDBJ databases">
        <title>Halonotius sp. F13-13 a new haloarchaeeon isolated from a solar saltern from Isla Cristina, Huelva, Spain.</title>
        <authorList>
            <person name="Duran-Viseras A."/>
            <person name="Sanchez-Porro C."/>
            <person name="Ventosa A."/>
        </authorList>
    </citation>
    <scope>NUCLEOTIDE SEQUENCE [LARGE SCALE GENOMIC DNA]</scope>
    <source>
        <strain evidence="5 6">F13-13</strain>
    </source>
</reference>
<dbReference type="InterPro" id="IPR008978">
    <property type="entry name" value="HSP20-like_chaperone"/>
</dbReference>
<evidence type="ECO:0000256" key="1">
    <source>
        <dbReference type="ARBA" id="ARBA00023016"/>
    </source>
</evidence>
<organism evidence="5 6">
    <name type="scientific">Halonotius aquaticus</name>
    <dbReference type="NCBI Taxonomy" id="2216978"/>
    <lineage>
        <taxon>Archaea</taxon>
        <taxon>Methanobacteriati</taxon>
        <taxon>Methanobacteriota</taxon>
        <taxon>Stenosarchaea group</taxon>
        <taxon>Halobacteria</taxon>
        <taxon>Halobacteriales</taxon>
        <taxon>Haloferacaceae</taxon>
        <taxon>Halonotius</taxon>
    </lineage>
</organism>
<dbReference type="PANTHER" id="PTHR46733">
    <property type="entry name" value="26.5 KDA HEAT SHOCK PROTEIN, MITOCHONDRIAL"/>
    <property type="match status" value="1"/>
</dbReference>
<accession>A0A3A6Q0D5</accession>
<evidence type="ECO:0000313" key="5">
    <source>
        <dbReference type="EMBL" id="RJX44004.1"/>
    </source>
</evidence>
<dbReference type="GO" id="GO:0009408">
    <property type="term" value="P:response to heat"/>
    <property type="evidence" value="ECO:0007669"/>
    <property type="project" value="InterPro"/>
</dbReference>
<dbReference type="OrthoDB" id="198277at2157"/>
<dbReference type="AlphaFoldDB" id="A0A3A6Q0D5"/>
<dbReference type="InterPro" id="IPR002068">
    <property type="entry name" value="A-crystallin/Hsp20_dom"/>
</dbReference>
<sequence length="120" mass="13530">MRAPTSSWRQGLDVPSRLFERSGNDYELFEEDGEFVLSIELPGFDPAEITASWDSGVLNVAAEHEDEQRGQRRTYHRRFRFPKDVDDEAIAAEYNNGILEVRLPVETGAAVSGTEIEVEA</sequence>
<dbReference type="Proteomes" id="UP000276588">
    <property type="component" value="Unassembled WGS sequence"/>
</dbReference>
<comment type="similarity">
    <text evidence="2 3">Belongs to the small heat shock protein (HSP20) family.</text>
</comment>
<dbReference type="PANTHER" id="PTHR46733:SF4">
    <property type="entry name" value="HEAT SHOCK PROTEIN 21, CHLOROPLASTIC"/>
    <property type="match status" value="1"/>
</dbReference>
<keyword evidence="6" id="KW-1185">Reference proteome</keyword>
<protein>
    <submittedName>
        <fullName evidence="5">Hsp20/alpha crystallin family protein</fullName>
    </submittedName>
</protein>
<dbReference type="Gene3D" id="2.60.40.790">
    <property type="match status" value="1"/>
</dbReference>
<name>A0A3A6Q0D5_9EURY</name>
<evidence type="ECO:0000256" key="2">
    <source>
        <dbReference type="PROSITE-ProRule" id="PRU00285"/>
    </source>
</evidence>
<gene>
    <name evidence="5" type="ORF">DM826_04370</name>
</gene>
<dbReference type="SUPFAM" id="SSF49764">
    <property type="entry name" value="HSP20-like chaperones"/>
    <property type="match status" value="1"/>
</dbReference>
<keyword evidence="1" id="KW-0346">Stress response</keyword>
<dbReference type="Pfam" id="PF00011">
    <property type="entry name" value="HSP20"/>
    <property type="match status" value="1"/>
</dbReference>
<dbReference type="PROSITE" id="PS01031">
    <property type="entry name" value="SHSP"/>
    <property type="match status" value="1"/>
</dbReference>
<evidence type="ECO:0000313" key="6">
    <source>
        <dbReference type="Proteomes" id="UP000276588"/>
    </source>
</evidence>
<dbReference type="InterPro" id="IPR044587">
    <property type="entry name" value="HSP21-like"/>
</dbReference>